<feature type="region of interest" description="Disordered" evidence="10">
    <location>
        <begin position="1"/>
        <end position="26"/>
    </location>
</feature>
<organism evidence="12 13">
    <name type="scientific">Cocos nucifera</name>
    <name type="common">Coconut palm</name>
    <dbReference type="NCBI Taxonomy" id="13894"/>
    <lineage>
        <taxon>Eukaryota</taxon>
        <taxon>Viridiplantae</taxon>
        <taxon>Streptophyta</taxon>
        <taxon>Embryophyta</taxon>
        <taxon>Tracheophyta</taxon>
        <taxon>Spermatophyta</taxon>
        <taxon>Magnoliopsida</taxon>
        <taxon>Liliopsida</taxon>
        <taxon>Arecaceae</taxon>
        <taxon>Arecoideae</taxon>
        <taxon>Cocoseae</taxon>
        <taxon>Attaleinae</taxon>
        <taxon>Cocos</taxon>
    </lineage>
</organism>
<evidence type="ECO:0000256" key="5">
    <source>
        <dbReference type="ARBA" id="ARBA00022833"/>
    </source>
</evidence>
<keyword evidence="8" id="KW-0539">Nucleus</keyword>
<dbReference type="GO" id="GO:0008270">
    <property type="term" value="F:zinc ion binding"/>
    <property type="evidence" value="ECO:0007669"/>
    <property type="project" value="UniProtKB-KW"/>
</dbReference>
<evidence type="ECO:0000259" key="11">
    <source>
        <dbReference type="PROSITE" id="PS50157"/>
    </source>
</evidence>
<comment type="subcellular location">
    <subcellularLocation>
        <location evidence="1">Nucleus</location>
    </subcellularLocation>
</comment>
<evidence type="ECO:0000313" key="12">
    <source>
        <dbReference type="EMBL" id="KAG1369869.1"/>
    </source>
</evidence>
<dbReference type="Gene3D" id="3.30.160.60">
    <property type="entry name" value="Classic Zinc Finger"/>
    <property type="match status" value="1"/>
</dbReference>
<dbReference type="PROSITE" id="PS00028">
    <property type="entry name" value="ZINC_FINGER_C2H2_1"/>
    <property type="match status" value="1"/>
</dbReference>
<dbReference type="PANTHER" id="PTHR46352:SF1">
    <property type="entry name" value="PROTEIN SENSITIVE TO PROTON RHIZOTOXICITY 1"/>
    <property type="match status" value="1"/>
</dbReference>
<evidence type="ECO:0000256" key="10">
    <source>
        <dbReference type="SAM" id="MobiDB-lite"/>
    </source>
</evidence>
<dbReference type="PANTHER" id="PTHR46352">
    <property type="entry name" value="PROTEIN SENSITIVE TO PROTON RHIZOTOXICITY 1"/>
    <property type="match status" value="1"/>
</dbReference>
<dbReference type="InterPro" id="IPR059161">
    <property type="entry name" value="Znf-C2H2_STOP1/2_3rd"/>
</dbReference>
<dbReference type="Proteomes" id="UP000797356">
    <property type="component" value="Chromosome 15"/>
</dbReference>
<keyword evidence="2" id="KW-0479">Metal-binding</keyword>
<protein>
    <submittedName>
        <fullName evidence="12">Zinc finger protein STOP1</fullName>
    </submittedName>
</protein>
<dbReference type="InterPro" id="IPR058196">
    <property type="entry name" value="zf-C2H2_STOP1/2_C"/>
</dbReference>
<evidence type="ECO:0000256" key="1">
    <source>
        <dbReference type="ARBA" id="ARBA00004123"/>
    </source>
</evidence>
<proteinExistence type="predicted"/>
<dbReference type="InterPro" id="IPR036236">
    <property type="entry name" value="Znf_C2H2_sf"/>
</dbReference>
<comment type="caution">
    <text evidence="12">The sequence shown here is derived from an EMBL/GenBank/DDBJ whole genome shotgun (WGS) entry which is preliminary data.</text>
</comment>
<accession>A0A8K0IWN8</accession>
<evidence type="ECO:0000256" key="3">
    <source>
        <dbReference type="ARBA" id="ARBA00022737"/>
    </source>
</evidence>
<evidence type="ECO:0000256" key="2">
    <source>
        <dbReference type="ARBA" id="ARBA00022723"/>
    </source>
</evidence>
<evidence type="ECO:0000256" key="9">
    <source>
        <dbReference type="PROSITE-ProRule" id="PRU00042"/>
    </source>
</evidence>
<evidence type="ECO:0000256" key="7">
    <source>
        <dbReference type="ARBA" id="ARBA00023163"/>
    </source>
</evidence>
<evidence type="ECO:0000256" key="4">
    <source>
        <dbReference type="ARBA" id="ARBA00022771"/>
    </source>
</evidence>
<dbReference type="EMBL" id="CM017886">
    <property type="protein sequence ID" value="KAG1369869.1"/>
    <property type="molecule type" value="Genomic_DNA"/>
</dbReference>
<dbReference type="OrthoDB" id="6591996at2759"/>
<evidence type="ECO:0000256" key="6">
    <source>
        <dbReference type="ARBA" id="ARBA00023015"/>
    </source>
</evidence>
<sequence length="504" mass="56037">MDRERMPIFEASSSMSDPSEDINSNPLFTQFDSKILSYGAGSEQSFPKQPQNLDSLSIWSSHNKRPDQVAPFANNQRNPAVDWDPRSMLSNLIFIDQKIHQVQDIIRSTFDIEGQSSSQPDELTMKQQLVTADLAYIISQLISTAGYLLPLVNSTLTSNIPPVARMGGTIGSTSGIALNDSLQENKDFALEKNKAIQHKDLIESLTHTGDEGIKPVPIKHYDMKDHKDGGNGEDLPLGSYEVLEPKKEEILAPHTHFCSICKKGFKRSANLRMHMRGHGDEYKTQAALAKPSNEASLESMALKRYSCPFIGCKRNKEHEKFQPLKTILCVKNHYKRSHCDKSYTCSRCSTKKFSVLADLKTHEKHCGRDRWLCSCGTTFSRKDKLLGHINLFPVHSPAIPMGDVKASGVTDKGRSNETVTEIGSLGSNFLGNSMDDVDDLDLEDVDDDLSSFSPLNFGSFNFGRLDDIPQHSFDASESLFSYFPSGSCGYVQKNGDDLNSNHLG</sequence>
<evidence type="ECO:0000256" key="8">
    <source>
        <dbReference type="ARBA" id="ARBA00023242"/>
    </source>
</evidence>
<dbReference type="Pfam" id="PF23115">
    <property type="entry name" value="zf-C2H2_STOP2_3rd"/>
    <property type="match status" value="1"/>
</dbReference>
<dbReference type="Pfam" id="PF23118">
    <property type="entry name" value="zf-C2H2_STOP2_C"/>
    <property type="match status" value="1"/>
</dbReference>
<name>A0A8K0IWN8_COCNU</name>
<keyword evidence="13" id="KW-1185">Reference proteome</keyword>
<dbReference type="AlphaFoldDB" id="A0A8K0IWN8"/>
<reference evidence="12" key="1">
    <citation type="journal article" date="2017" name="Gigascience">
        <title>The genome draft of coconut (Cocos nucifera).</title>
        <authorList>
            <person name="Xiao Y."/>
            <person name="Xu P."/>
            <person name="Fan H."/>
            <person name="Baudouin L."/>
            <person name="Xia W."/>
            <person name="Bocs S."/>
            <person name="Xu J."/>
            <person name="Li Q."/>
            <person name="Guo A."/>
            <person name="Zhou L."/>
            <person name="Li J."/>
            <person name="Wu Y."/>
            <person name="Ma Z."/>
            <person name="Armero A."/>
            <person name="Issali A.E."/>
            <person name="Liu N."/>
            <person name="Peng M."/>
            <person name="Yang Y."/>
        </authorList>
    </citation>
    <scope>NUCLEOTIDE SEQUENCE</scope>
    <source>
        <tissue evidence="12">Spear leaf of Hainan Tall coconut</tissue>
    </source>
</reference>
<keyword evidence="3" id="KW-0677">Repeat</keyword>
<reference evidence="12" key="2">
    <citation type="submission" date="2019-07" db="EMBL/GenBank/DDBJ databases">
        <authorList>
            <person name="Yang Y."/>
            <person name="Bocs S."/>
            <person name="Baudouin L."/>
        </authorList>
    </citation>
    <scope>NUCLEOTIDE SEQUENCE</scope>
    <source>
        <tissue evidence="12">Spear leaf of Hainan Tall coconut</tissue>
    </source>
</reference>
<dbReference type="PROSITE" id="PS50157">
    <property type="entry name" value="ZINC_FINGER_C2H2_2"/>
    <property type="match status" value="1"/>
</dbReference>
<keyword evidence="7" id="KW-0804">Transcription</keyword>
<keyword evidence="4 9" id="KW-0863">Zinc-finger</keyword>
<keyword evidence="6" id="KW-0805">Transcription regulation</keyword>
<feature type="domain" description="C2H2-type" evidence="11">
    <location>
        <begin position="256"/>
        <end position="283"/>
    </location>
</feature>
<dbReference type="SUPFAM" id="SSF57667">
    <property type="entry name" value="beta-beta-alpha zinc fingers"/>
    <property type="match status" value="1"/>
</dbReference>
<dbReference type="GO" id="GO:0010447">
    <property type="term" value="P:response to acidic pH"/>
    <property type="evidence" value="ECO:0007669"/>
    <property type="project" value="InterPro"/>
</dbReference>
<dbReference type="SMART" id="SM00355">
    <property type="entry name" value="ZnF_C2H2"/>
    <property type="match status" value="3"/>
</dbReference>
<evidence type="ECO:0000313" key="13">
    <source>
        <dbReference type="Proteomes" id="UP000797356"/>
    </source>
</evidence>
<dbReference type="InterPro" id="IPR044300">
    <property type="entry name" value="STOP1/2"/>
</dbReference>
<keyword evidence="5" id="KW-0862">Zinc</keyword>
<dbReference type="GO" id="GO:0010044">
    <property type="term" value="P:response to aluminum ion"/>
    <property type="evidence" value="ECO:0007669"/>
    <property type="project" value="InterPro"/>
</dbReference>
<gene>
    <name evidence="12" type="ORF">COCNU_15G002350</name>
</gene>
<feature type="compositionally biased region" description="Polar residues" evidence="10">
    <location>
        <begin position="11"/>
        <end position="26"/>
    </location>
</feature>
<dbReference type="InterPro" id="IPR013087">
    <property type="entry name" value="Znf_C2H2_type"/>
</dbReference>